<dbReference type="InterPro" id="IPR003593">
    <property type="entry name" value="AAA+_ATPase"/>
</dbReference>
<dbReference type="EMBL" id="CP148066">
    <property type="protein sequence ID" value="WXL28580.1"/>
    <property type="molecule type" value="Genomic_DNA"/>
</dbReference>
<name>A0ABZ2RSF1_9BACT</name>
<evidence type="ECO:0000256" key="6">
    <source>
        <dbReference type="ARBA" id="ARBA00023016"/>
    </source>
</evidence>
<evidence type="ECO:0000256" key="7">
    <source>
        <dbReference type="PIRNR" id="PIRNR001174"/>
    </source>
</evidence>
<comment type="catalytic activity">
    <reaction evidence="7 8">
        <text>Hydrolysis of proteins in presence of ATP.</text>
        <dbReference type="EC" id="3.4.21.53"/>
    </reaction>
</comment>
<keyword evidence="2 7" id="KW-0547">Nucleotide-binding</keyword>
<comment type="similarity">
    <text evidence="7 8">Belongs to the peptidase S16 family.</text>
</comment>
<comment type="subcellular location">
    <subcellularLocation>
        <location evidence="7">Cytoplasm</location>
    </subcellularLocation>
</comment>
<dbReference type="Proteomes" id="UP001460679">
    <property type="component" value="Chromosome"/>
</dbReference>
<dbReference type="Gene3D" id="1.20.5.5270">
    <property type="match status" value="1"/>
</dbReference>
<dbReference type="Pfam" id="PF02190">
    <property type="entry name" value="LON_substr_bdg"/>
    <property type="match status" value="1"/>
</dbReference>
<dbReference type="PROSITE" id="PS51787">
    <property type="entry name" value="LON_N"/>
    <property type="match status" value="1"/>
</dbReference>
<dbReference type="Gene3D" id="3.30.230.10">
    <property type="match status" value="1"/>
</dbReference>
<feature type="domain" description="Lon N-terminal" evidence="10">
    <location>
        <begin position="3"/>
        <end position="215"/>
    </location>
</feature>
<accession>A0ABZ2RSF1</accession>
<dbReference type="InterPro" id="IPR003111">
    <property type="entry name" value="Lon_prtase_N"/>
</dbReference>
<evidence type="ECO:0000313" key="12">
    <source>
        <dbReference type="Proteomes" id="UP001460679"/>
    </source>
</evidence>
<keyword evidence="7" id="KW-0963">Cytoplasm</keyword>
<dbReference type="CDD" id="cd19500">
    <property type="entry name" value="RecA-like_Lon"/>
    <property type="match status" value="1"/>
</dbReference>
<dbReference type="InterPro" id="IPR008269">
    <property type="entry name" value="Lon_proteolytic"/>
</dbReference>
<keyword evidence="12" id="KW-1185">Reference proteome</keyword>
<dbReference type="Gene3D" id="1.10.8.60">
    <property type="match status" value="1"/>
</dbReference>
<dbReference type="InterPro" id="IPR027065">
    <property type="entry name" value="Lon_Prtase"/>
</dbReference>
<evidence type="ECO:0000313" key="11">
    <source>
        <dbReference type="EMBL" id="WXL28580.1"/>
    </source>
</evidence>
<feature type="active site" evidence="8">
    <location>
        <position position="768"/>
    </location>
</feature>
<evidence type="ECO:0000259" key="10">
    <source>
        <dbReference type="PROSITE" id="PS51787"/>
    </source>
</evidence>
<comment type="subunit">
    <text evidence="7">Homohexamer. Organized in a ring with a central cavity.</text>
</comment>
<keyword evidence="4 7" id="KW-0720">Serine protease</keyword>
<dbReference type="InterPro" id="IPR020568">
    <property type="entry name" value="Ribosomal_Su5_D2-typ_SF"/>
</dbReference>
<dbReference type="InterPro" id="IPR054594">
    <property type="entry name" value="Lon_lid"/>
</dbReference>
<dbReference type="SUPFAM" id="SSF88697">
    <property type="entry name" value="PUA domain-like"/>
    <property type="match status" value="1"/>
</dbReference>
<evidence type="ECO:0000256" key="8">
    <source>
        <dbReference type="PROSITE-ProRule" id="PRU01122"/>
    </source>
</evidence>
<sequence>MKNLIIGVRNDLIVPGTLKDLKIGKANSLTILADAESKQENIVVASLKPYAFSKSQLTLDDYFPYATIAKIENIKNPEKKVKTVHFAGWKKVKLIALHNFEAGNDENGDPIIINNALAEWEEIKEYVSDVDLAAKLMRKLAETLNNFANHSLGKNDALEGLDDLILSNEVNVMYSFDMFFSNLDILDFESRYEIYAENDYVEKIQKLINSILKLHRLNQIDKEVDKTLRNELDDQQKDFLIRERMRILQKQLGEDEQDTEYEKTIESSELKLLIPESVKKAIAKEKSRLKNMMPSSPEANIAKNYIELLQLLPWRKVKSENLDIINAKKILDAHHYGIKEPKERIIEFISVLNHRKLQDENNRDFVNIPNDKEHLIDKNLFVSKDGRVNEAVQPMPILTLIGPPGVGKTTLVRSIAEALERPYVKISLGGVKDESEIRGHRRTYVGAMPGKIIAAIKKAGVSNPVVLLDEIDKMSSDFRGDPTSALLEVLDPEQNVNFQDHYLDIEYDLSKVLFIATANYFDRIPEALVDRVELIEINSYTSLEKLQIAKRHLIEKILQQNSLKPSQFQISDEVLDYIIKNYTRESGVRELSRLLDKIGRKIVVKILSKEVADDFVITTKEVTDFLGPIKFEESENDGEPQIGSVNGLAWTSYGGSTLAIEVTTFPGKEGLKLTGSLKEVMQESAQIALGYVRSHAKEFNIDFDFENISIHIHVPEGAVPKDGPSAGVTFTTAIISALSNRPVSNTIAMTGEITLRGKVLPIGGLKEKSLAAMKFGIKTIFIPKQNEKDLVNIPQEVKDAVEFHPVDKYTQIYDYIFKK</sequence>
<dbReference type="InterPro" id="IPR003959">
    <property type="entry name" value="ATPase_AAA_core"/>
</dbReference>
<organism evidence="11 12">
    <name type="scientific">[Mycoplasma] gypis</name>
    <dbReference type="NCBI Taxonomy" id="92404"/>
    <lineage>
        <taxon>Bacteria</taxon>
        <taxon>Bacillati</taxon>
        <taxon>Mycoplasmatota</taxon>
        <taxon>Mycoplasmoidales</taxon>
        <taxon>Metamycoplasmataceae</taxon>
        <taxon>Metamycoplasma</taxon>
    </lineage>
</organism>
<dbReference type="Pfam" id="PF05362">
    <property type="entry name" value="Lon_C"/>
    <property type="match status" value="1"/>
</dbReference>
<keyword evidence="5 7" id="KW-0067">ATP-binding</keyword>
<dbReference type="RefSeq" id="WP_205498878.1">
    <property type="nucleotide sequence ID" value="NZ_CP148066.1"/>
</dbReference>
<protein>
    <recommendedName>
        <fullName evidence="7">Lon protease</fullName>
        <ecNumber evidence="7">3.4.21.53</ecNumber>
    </recommendedName>
</protein>
<dbReference type="Gene3D" id="1.20.58.1480">
    <property type="match status" value="1"/>
</dbReference>
<evidence type="ECO:0000256" key="1">
    <source>
        <dbReference type="ARBA" id="ARBA00022670"/>
    </source>
</evidence>
<dbReference type="SUPFAM" id="SSF54211">
    <property type="entry name" value="Ribosomal protein S5 domain 2-like"/>
    <property type="match status" value="1"/>
</dbReference>
<evidence type="ECO:0000259" key="9">
    <source>
        <dbReference type="PROSITE" id="PS51786"/>
    </source>
</evidence>
<keyword evidence="1 7" id="KW-0645">Protease</keyword>
<dbReference type="Pfam" id="PF22667">
    <property type="entry name" value="Lon_lid"/>
    <property type="match status" value="1"/>
</dbReference>
<dbReference type="Gene3D" id="3.40.50.300">
    <property type="entry name" value="P-loop containing nucleotide triphosphate hydrolases"/>
    <property type="match status" value="1"/>
</dbReference>
<dbReference type="InterPro" id="IPR015947">
    <property type="entry name" value="PUA-like_sf"/>
</dbReference>
<dbReference type="GO" id="GO:0004252">
    <property type="term" value="F:serine-type endopeptidase activity"/>
    <property type="evidence" value="ECO:0007669"/>
    <property type="project" value="UniProtKB-EC"/>
</dbReference>
<keyword evidence="6" id="KW-0346">Stress response</keyword>
<dbReference type="PANTHER" id="PTHR10046">
    <property type="entry name" value="ATP DEPENDENT LON PROTEASE FAMILY MEMBER"/>
    <property type="match status" value="1"/>
</dbReference>
<evidence type="ECO:0000256" key="4">
    <source>
        <dbReference type="ARBA" id="ARBA00022825"/>
    </source>
</evidence>
<dbReference type="SMART" id="SM00382">
    <property type="entry name" value="AAA"/>
    <property type="match status" value="1"/>
</dbReference>
<dbReference type="PIRSF" id="PIRSF001174">
    <property type="entry name" value="Lon_proteas"/>
    <property type="match status" value="1"/>
</dbReference>
<feature type="active site" evidence="8">
    <location>
        <position position="725"/>
    </location>
</feature>
<dbReference type="EC" id="3.4.21.53" evidence="7"/>
<evidence type="ECO:0000256" key="5">
    <source>
        <dbReference type="ARBA" id="ARBA00022840"/>
    </source>
</evidence>
<dbReference type="PRINTS" id="PR00830">
    <property type="entry name" value="ENDOLAPTASE"/>
</dbReference>
<evidence type="ECO:0000256" key="2">
    <source>
        <dbReference type="ARBA" id="ARBA00022741"/>
    </source>
</evidence>
<dbReference type="InterPro" id="IPR027417">
    <property type="entry name" value="P-loop_NTPase"/>
</dbReference>
<dbReference type="InterPro" id="IPR004815">
    <property type="entry name" value="Lon_bac/euk-typ"/>
</dbReference>
<dbReference type="SUPFAM" id="SSF52540">
    <property type="entry name" value="P-loop containing nucleoside triphosphate hydrolases"/>
    <property type="match status" value="1"/>
</dbReference>
<keyword evidence="3 7" id="KW-0378">Hydrolase</keyword>
<dbReference type="NCBIfam" id="TIGR00763">
    <property type="entry name" value="lon"/>
    <property type="match status" value="1"/>
</dbReference>
<feature type="domain" description="Lon proteolytic" evidence="9">
    <location>
        <begin position="639"/>
        <end position="819"/>
    </location>
</feature>
<reference evidence="11" key="1">
    <citation type="submission" date="2024-03" db="EMBL/GenBank/DDBJ databases">
        <title>Complete genome sequence of Mycoplasma gypis type strain B1/T1.</title>
        <authorList>
            <person name="Spergser J."/>
        </authorList>
    </citation>
    <scope>NUCLEOTIDE SEQUENCE [LARGE SCALE GENOMIC DNA]</scope>
    <source>
        <strain evidence="11">B1/T1</strain>
    </source>
</reference>
<dbReference type="PROSITE" id="PS51786">
    <property type="entry name" value="LON_PROTEOLYTIC"/>
    <property type="match status" value="1"/>
</dbReference>
<evidence type="ECO:0000256" key="3">
    <source>
        <dbReference type="ARBA" id="ARBA00022801"/>
    </source>
</evidence>
<dbReference type="Pfam" id="PF00004">
    <property type="entry name" value="AAA"/>
    <property type="match status" value="1"/>
</dbReference>
<gene>
    <name evidence="11" type="primary">lon</name>
    <name evidence="11" type="ORF">WG616_00920</name>
</gene>
<dbReference type="InterPro" id="IPR014721">
    <property type="entry name" value="Ribsml_uS5_D2-typ_fold_subgr"/>
</dbReference>
<proteinExistence type="inferred from homology"/>